<organism evidence="1 2">
    <name type="scientific">Megasphaera intestinihominis</name>
    <dbReference type="NCBI Taxonomy" id="3133159"/>
    <lineage>
        <taxon>Bacteria</taxon>
        <taxon>Bacillati</taxon>
        <taxon>Bacillota</taxon>
        <taxon>Negativicutes</taxon>
        <taxon>Veillonellales</taxon>
        <taxon>Veillonellaceae</taxon>
        <taxon>Megasphaera</taxon>
    </lineage>
</organism>
<comment type="caution">
    <text evidence="1">The sequence shown here is derived from an EMBL/GenBank/DDBJ whole genome shotgun (WGS) entry which is preliminary data.</text>
</comment>
<sequence length="76" mass="8138">MAIKSETKTLQLTFVDGASKNVSYSISNPKSDLTKETVDTAAQTIVDSKIFATTEGGNLTGLKSSQIVTRKVETLE</sequence>
<evidence type="ECO:0000313" key="1">
    <source>
        <dbReference type="EMBL" id="MEQ2422767.1"/>
    </source>
</evidence>
<dbReference type="RefSeq" id="WP_292300832.1">
    <property type="nucleotide sequence ID" value="NZ_JBBMEU010000050.1"/>
</dbReference>
<reference evidence="1 2" key="1">
    <citation type="submission" date="2024-03" db="EMBL/GenBank/DDBJ databases">
        <title>Human intestinal bacterial collection.</title>
        <authorList>
            <person name="Pauvert C."/>
            <person name="Hitch T.C.A."/>
            <person name="Clavel T."/>
        </authorList>
    </citation>
    <scope>NUCLEOTIDE SEQUENCE [LARGE SCALE GENOMIC DNA]</scope>
    <source>
        <strain evidence="1 2">CLA-AA-H81</strain>
    </source>
</reference>
<gene>
    <name evidence="1" type="ORF">WMO23_08520</name>
</gene>
<dbReference type="InterPro" id="IPR021321">
    <property type="entry name" value="DUF2922"/>
</dbReference>
<evidence type="ECO:0000313" key="2">
    <source>
        <dbReference type="Proteomes" id="UP001433088"/>
    </source>
</evidence>
<dbReference type="Pfam" id="PF11148">
    <property type="entry name" value="DUF2922"/>
    <property type="match status" value="1"/>
</dbReference>
<keyword evidence="2" id="KW-1185">Reference proteome</keyword>
<proteinExistence type="predicted"/>
<dbReference type="EMBL" id="JBBMEU010000050">
    <property type="protein sequence ID" value="MEQ2422767.1"/>
    <property type="molecule type" value="Genomic_DNA"/>
</dbReference>
<accession>A0ABV1CX93</accession>
<dbReference type="Proteomes" id="UP001433088">
    <property type="component" value="Unassembled WGS sequence"/>
</dbReference>
<name>A0ABV1CX93_9FIRM</name>
<protein>
    <submittedName>
        <fullName evidence="1">DUF2922 domain-containing protein</fullName>
    </submittedName>
</protein>